<dbReference type="PRINTS" id="PR00727">
    <property type="entry name" value="LEADERPTASE"/>
</dbReference>
<gene>
    <name evidence="9" type="ORF">EDD68_12423</name>
</gene>
<keyword evidence="7" id="KW-0645">Protease</keyword>
<proteinExistence type="inferred from homology"/>
<accession>A0A4R3MSL8</accession>
<dbReference type="GO" id="GO:0004252">
    <property type="term" value="F:serine-type endopeptidase activity"/>
    <property type="evidence" value="ECO:0007669"/>
    <property type="project" value="InterPro"/>
</dbReference>
<dbReference type="EC" id="3.4.21.89" evidence="4 7"/>
<organism evidence="9 10">
    <name type="scientific">Melghiribacillus thermohalophilus</name>
    <dbReference type="NCBI Taxonomy" id="1324956"/>
    <lineage>
        <taxon>Bacteria</taxon>
        <taxon>Bacillati</taxon>
        <taxon>Bacillota</taxon>
        <taxon>Bacilli</taxon>
        <taxon>Bacillales</taxon>
        <taxon>Bacillaceae</taxon>
        <taxon>Melghiribacillus</taxon>
    </lineage>
</organism>
<dbReference type="NCBIfam" id="TIGR02227">
    <property type="entry name" value="sigpep_I_bact"/>
    <property type="match status" value="1"/>
</dbReference>
<dbReference type="Proteomes" id="UP000294650">
    <property type="component" value="Unassembled WGS sequence"/>
</dbReference>
<dbReference type="CDD" id="cd06530">
    <property type="entry name" value="S26_SPase_I"/>
    <property type="match status" value="1"/>
</dbReference>
<keyword evidence="10" id="KW-1185">Reference proteome</keyword>
<dbReference type="SUPFAM" id="SSF51306">
    <property type="entry name" value="LexA/Signal peptidase"/>
    <property type="match status" value="1"/>
</dbReference>
<feature type="domain" description="Peptidase S26" evidence="8">
    <location>
        <begin position="5"/>
        <end position="159"/>
    </location>
</feature>
<evidence type="ECO:0000313" key="9">
    <source>
        <dbReference type="EMBL" id="TCT18071.1"/>
    </source>
</evidence>
<name>A0A4R3MSL8_9BACI</name>
<comment type="catalytic activity">
    <reaction evidence="1 7">
        <text>Cleavage of hydrophobic, N-terminal signal or leader sequences from secreted and periplasmic proteins.</text>
        <dbReference type="EC" id="3.4.21.89"/>
    </reaction>
</comment>
<evidence type="ECO:0000256" key="3">
    <source>
        <dbReference type="ARBA" id="ARBA00009370"/>
    </source>
</evidence>
<comment type="caution">
    <text evidence="9">The sequence shown here is derived from an EMBL/GenBank/DDBJ whole genome shotgun (WGS) entry which is preliminary data.</text>
</comment>
<protein>
    <recommendedName>
        <fullName evidence="4 7">Signal peptidase I</fullName>
        <ecNumber evidence="4 7">3.4.21.89</ecNumber>
    </recommendedName>
</protein>
<evidence type="ECO:0000256" key="7">
    <source>
        <dbReference type="RuleBase" id="RU362042"/>
    </source>
</evidence>
<sequence length="169" mass="19457">MMKEIWEWGKAILLALGLAILLRTFVFSTSIVEGPSMFPTLENGEWVIYNKAIYFFKDPERGDIVIIRRPDKNYVKRVIGMPNETVEIKDHVLYINGKKHDQPYLTSESIMGTDDYGPVTVPEDSYLVMGDNRSISKDSRNGLGFIKESEIEGRTELVIFPFQEFELTR</sequence>
<dbReference type="InterPro" id="IPR036286">
    <property type="entry name" value="LexA/Signal_pep-like_sf"/>
</dbReference>
<dbReference type="EMBL" id="SMAN01000024">
    <property type="protein sequence ID" value="TCT18071.1"/>
    <property type="molecule type" value="Genomic_DNA"/>
</dbReference>
<feature type="active site" evidence="6">
    <location>
        <position position="36"/>
    </location>
</feature>
<dbReference type="PROSITE" id="PS00761">
    <property type="entry name" value="SPASE_I_3"/>
    <property type="match status" value="1"/>
</dbReference>
<feature type="active site" evidence="6">
    <location>
        <position position="76"/>
    </location>
</feature>
<dbReference type="Pfam" id="PF10502">
    <property type="entry name" value="Peptidase_S26"/>
    <property type="match status" value="1"/>
</dbReference>
<dbReference type="PANTHER" id="PTHR43390:SF1">
    <property type="entry name" value="CHLOROPLAST PROCESSING PEPTIDASE"/>
    <property type="match status" value="1"/>
</dbReference>
<comment type="similarity">
    <text evidence="3 7">Belongs to the peptidase S26 family.</text>
</comment>
<dbReference type="PANTHER" id="PTHR43390">
    <property type="entry name" value="SIGNAL PEPTIDASE I"/>
    <property type="match status" value="1"/>
</dbReference>
<evidence type="ECO:0000256" key="2">
    <source>
        <dbReference type="ARBA" id="ARBA00004401"/>
    </source>
</evidence>
<dbReference type="GO" id="GO:0009003">
    <property type="term" value="F:signal peptidase activity"/>
    <property type="evidence" value="ECO:0007669"/>
    <property type="project" value="UniProtKB-EC"/>
</dbReference>
<dbReference type="InterPro" id="IPR019758">
    <property type="entry name" value="Pept_S26A_signal_pept_1_CS"/>
</dbReference>
<dbReference type="GO" id="GO:0006465">
    <property type="term" value="P:signal peptide processing"/>
    <property type="evidence" value="ECO:0007669"/>
    <property type="project" value="InterPro"/>
</dbReference>
<comment type="subcellular location">
    <subcellularLocation>
        <location evidence="2">Cell membrane</location>
        <topology evidence="2">Single-pass type II membrane protein</topology>
    </subcellularLocation>
    <subcellularLocation>
        <location evidence="7">Membrane</location>
        <topology evidence="7">Single-pass type II membrane protein</topology>
    </subcellularLocation>
</comment>
<evidence type="ECO:0000256" key="5">
    <source>
        <dbReference type="ARBA" id="ARBA00022801"/>
    </source>
</evidence>
<reference evidence="9 10" key="1">
    <citation type="submission" date="2019-03" db="EMBL/GenBank/DDBJ databases">
        <title>Genomic Encyclopedia of Type Strains, Phase IV (KMG-IV): sequencing the most valuable type-strain genomes for metagenomic binning, comparative biology and taxonomic classification.</title>
        <authorList>
            <person name="Goeker M."/>
        </authorList>
    </citation>
    <scope>NUCLEOTIDE SEQUENCE [LARGE SCALE GENOMIC DNA]</scope>
    <source>
        <strain evidence="9 10">DSM 25894</strain>
    </source>
</reference>
<evidence type="ECO:0000313" key="10">
    <source>
        <dbReference type="Proteomes" id="UP000294650"/>
    </source>
</evidence>
<keyword evidence="5 7" id="KW-0378">Hydrolase</keyword>
<evidence type="ECO:0000259" key="8">
    <source>
        <dbReference type="Pfam" id="PF10502"/>
    </source>
</evidence>
<evidence type="ECO:0000256" key="4">
    <source>
        <dbReference type="ARBA" id="ARBA00013208"/>
    </source>
</evidence>
<evidence type="ECO:0000256" key="1">
    <source>
        <dbReference type="ARBA" id="ARBA00000677"/>
    </source>
</evidence>
<dbReference type="AlphaFoldDB" id="A0A4R3MSL8"/>
<dbReference type="InterPro" id="IPR000223">
    <property type="entry name" value="Pept_S26A_signal_pept_1"/>
</dbReference>
<dbReference type="InterPro" id="IPR019533">
    <property type="entry name" value="Peptidase_S26"/>
</dbReference>
<dbReference type="Gene3D" id="2.10.109.10">
    <property type="entry name" value="Umud Fragment, subunit A"/>
    <property type="match status" value="1"/>
</dbReference>
<evidence type="ECO:0000256" key="6">
    <source>
        <dbReference type="PIRSR" id="PIRSR600223-1"/>
    </source>
</evidence>
<dbReference type="GO" id="GO:0005886">
    <property type="term" value="C:plasma membrane"/>
    <property type="evidence" value="ECO:0007669"/>
    <property type="project" value="UniProtKB-SubCell"/>
</dbReference>